<sequence length="238" mass="25045">MMLIPPHSSTPRWVPTAASSNSNVNNNGSSGVGAFGGNSSKAIATSKRKRDDDHDAQMASTSESSYGAEPFPASRRMRTDESMSQLVRPSIHPHQSGFESSSSFGPSLSHSSSSTSLLPTPSSDQPSLTSSVEFPSSSSGLSWLGHPVQTDFSALASGSSTGMLMMPSPPMTPSHSSSSMAVDGAFHQLHQQYATAADAMMEMDHPSHDRVWNGVDFPASMFQLHLPGAVAGHAHPYA</sequence>
<organism evidence="2 3">
    <name type="scientific">Tilletia horrida</name>
    <dbReference type="NCBI Taxonomy" id="155126"/>
    <lineage>
        <taxon>Eukaryota</taxon>
        <taxon>Fungi</taxon>
        <taxon>Dikarya</taxon>
        <taxon>Basidiomycota</taxon>
        <taxon>Ustilaginomycotina</taxon>
        <taxon>Exobasidiomycetes</taxon>
        <taxon>Tilletiales</taxon>
        <taxon>Tilletiaceae</taxon>
        <taxon>Tilletia</taxon>
    </lineage>
</organism>
<dbReference type="AlphaFoldDB" id="A0AAN6JSE0"/>
<dbReference type="EMBL" id="JAPDMZ010000068">
    <property type="protein sequence ID" value="KAK0552068.1"/>
    <property type="molecule type" value="Genomic_DNA"/>
</dbReference>
<gene>
    <name evidence="2" type="ORF">OC846_003033</name>
</gene>
<evidence type="ECO:0000313" key="3">
    <source>
        <dbReference type="Proteomes" id="UP001176517"/>
    </source>
</evidence>
<keyword evidence="3" id="KW-1185">Reference proteome</keyword>
<feature type="compositionally biased region" description="Low complexity" evidence="1">
    <location>
        <begin position="100"/>
        <end position="131"/>
    </location>
</feature>
<name>A0AAN6JSE0_9BASI</name>
<evidence type="ECO:0000313" key="2">
    <source>
        <dbReference type="EMBL" id="KAK0552068.1"/>
    </source>
</evidence>
<comment type="caution">
    <text evidence="2">The sequence shown here is derived from an EMBL/GenBank/DDBJ whole genome shotgun (WGS) entry which is preliminary data.</text>
</comment>
<accession>A0AAN6JSE0</accession>
<feature type="region of interest" description="Disordered" evidence="1">
    <location>
        <begin position="1"/>
        <end position="136"/>
    </location>
</feature>
<dbReference type="Proteomes" id="UP001176517">
    <property type="component" value="Unassembled WGS sequence"/>
</dbReference>
<feature type="compositionally biased region" description="Low complexity" evidence="1">
    <location>
        <begin position="17"/>
        <end position="29"/>
    </location>
</feature>
<proteinExistence type="predicted"/>
<protein>
    <submittedName>
        <fullName evidence="2">Uncharacterized protein</fullName>
    </submittedName>
</protein>
<evidence type="ECO:0000256" key="1">
    <source>
        <dbReference type="SAM" id="MobiDB-lite"/>
    </source>
</evidence>
<reference evidence="2" key="1">
    <citation type="journal article" date="2023" name="PhytoFront">
        <title>Draft Genome Resources of Seven Strains of Tilletia horrida, Causal Agent of Kernel Smut of Rice.</title>
        <authorList>
            <person name="Khanal S."/>
            <person name="Antony Babu S."/>
            <person name="Zhou X.G."/>
        </authorList>
    </citation>
    <scope>NUCLEOTIDE SEQUENCE</scope>
    <source>
        <strain evidence="2">TX6</strain>
    </source>
</reference>